<proteinExistence type="predicted"/>
<sequence>MNISQSPAGLATVLPLTSFGNVLLFLFNLILATAIVFLNVSVFISIMLNRALRNENRFMYMLSTCLSDICSGVSYYYCGVLDVRDSYDSPTRTFYIAPTFLGLSYMAILAAQADRYHAVSAPFKYSQRMTRNRTLLVILAYWVYAFIIVAVNNLVTMGVAKIVTGIGTFVANIFTVIIMIGLNIKLFFIAKYQLEREPPSAERDNKRASVYLIVVVAVCFLVAWLPIFLHIIACNFAGSTCYAFKNEGSDPLRTLPRVNAVLTPLLYIRGCSALRSTLLSEVWKTPCKRKGRITMLALNLTVPLSVDFTRPEDYLIFIFHILFATSSALLAGSVVIGIVRTRALRSQNRFIFMLNTSISDTLTGCSVFYLGLFDVQEGYPSRNGTHYILPSFLGVNVLTFVFAQFDRYLAVCYPFFYKRHVTRGVVIGVCALCWVYTYSILTVQSVVPVASAAQINAFGVIVLQAIVAVKVLMTIKLYMIARHQLSREAPSSEKESKKESLRIIVFVVICFLVLWSPSFINISVKYVTKTGMKFRNEATNLFAIMARFNALSTPALYIWGSPALCAAVWNSGGENKKLKITQT</sequence>
<feature type="transmembrane region" description="Helical" evidence="9">
    <location>
        <begin position="455"/>
        <end position="480"/>
    </location>
</feature>
<feature type="transmembrane region" description="Helical" evidence="9">
    <location>
        <begin position="58"/>
        <end position="77"/>
    </location>
</feature>
<dbReference type="EMBL" id="JAFHDT010000003">
    <property type="protein sequence ID" value="KAI7812304.1"/>
    <property type="molecule type" value="Genomic_DNA"/>
</dbReference>
<accession>A0A9W7X1Z2</accession>
<comment type="subcellular location">
    <subcellularLocation>
        <location evidence="1">Cell membrane</location>
        <topology evidence="1">Multi-pass membrane protein</topology>
    </subcellularLocation>
</comment>
<dbReference type="GO" id="GO:0005886">
    <property type="term" value="C:plasma membrane"/>
    <property type="evidence" value="ECO:0007669"/>
    <property type="project" value="UniProtKB-SubCell"/>
</dbReference>
<evidence type="ECO:0000256" key="6">
    <source>
        <dbReference type="ARBA" id="ARBA00023136"/>
    </source>
</evidence>
<evidence type="ECO:0000256" key="4">
    <source>
        <dbReference type="ARBA" id="ARBA00022989"/>
    </source>
</evidence>
<keyword evidence="8" id="KW-0807">Transducer</keyword>
<feature type="transmembrane region" description="Helical" evidence="9">
    <location>
        <begin position="424"/>
        <end position="443"/>
    </location>
</feature>
<feature type="domain" description="G-protein coupled receptors family 1 profile" evidence="10">
    <location>
        <begin position="38"/>
        <end position="267"/>
    </location>
</feature>
<keyword evidence="3 9" id="KW-0812">Transmembrane</keyword>
<keyword evidence="2" id="KW-1003">Cell membrane</keyword>
<feature type="transmembrane region" description="Helical" evidence="9">
    <location>
        <begin position="314"/>
        <end position="339"/>
    </location>
</feature>
<evidence type="ECO:0000256" key="2">
    <source>
        <dbReference type="ARBA" id="ARBA00022475"/>
    </source>
</evidence>
<feature type="transmembrane region" description="Helical" evidence="9">
    <location>
        <begin position="134"/>
        <end position="156"/>
    </location>
</feature>
<dbReference type="SUPFAM" id="SSF81321">
    <property type="entry name" value="Family A G protein-coupled receptor-like"/>
    <property type="match status" value="2"/>
</dbReference>
<evidence type="ECO:0000259" key="10">
    <source>
        <dbReference type="PROSITE" id="PS50262"/>
    </source>
</evidence>
<dbReference type="PRINTS" id="PR00237">
    <property type="entry name" value="GPCRRHODOPSN"/>
</dbReference>
<dbReference type="AlphaFoldDB" id="A0A9W7X1Z2"/>
<comment type="caution">
    <text evidence="11">The sequence shown here is derived from an EMBL/GenBank/DDBJ whole genome shotgun (WGS) entry which is preliminary data.</text>
</comment>
<gene>
    <name evidence="11" type="ORF">IRJ41_022584</name>
</gene>
<organism evidence="11 12">
    <name type="scientific">Triplophysa rosa</name>
    <name type="common">Cave loach</name>
    <dbReference type="NCBI Taxonomy" id="992332"/>
    <lineage>
        <taxon>Eukaryota</taxon>
        <taxon>Metazoa</taxon>
        <taxon>Chordata</taxon>
        <taxon>Craniata</taxon>
        <taxon>Vertebrata</taxon>
        <taxon>Euteleostomi</taxon>
        <taxon>Actinopterygii</taxon>
        <taxon>Neopterygii</taxon>
        <taxon>Teleostei</taxon>
        <taxon>Ostariophysi</taxon>
        <taxon>Cypriniformes</taxon>
        <taxon>Nemacheilidae</taxon>
        <taxon>Triplophysa</taxon>
    </lineage>
</organism>
<evidence type="ECO:0000256" key="9">
    <source>
        <dbReference type="SAM" id="Phobius"/>
    </source>
</evidence>
<evidence type="ECO:0000313" key="12">
    <source>
        <dbReference type="Proteomes" id="UP001059041"/>
    </source>
</evidence>
<feature type="domain" description="G-protein coupled receptors family 1 profile" evidence="10">
    <location>
        <begin position="331"/>
        <end position="557"/>
    </location>
</feature>
<keyword evidence="7" id="KW-0675">Receptor</keyword>
<name>A0A9W7X1Z2_TRIRA</name>
<evidence type="ECO:0000256" key="7">
    <source>
        <dbReference type="ARBA" id="ARBA00023170"/>
    </source>
</evidence>
<reference evidence="11" key="1">
    <citation type="submission" date="2021-02" db="EMBL/GenBank/DDBJ databases">
        <title>Comparative genomics reveals that relaxation of natural selection precedes convergent phenotypic evolution of cavefish.</title>
        <authorList>
            <person name="Peng Z."/>
        </authorList>
    </citation>
    <scope>NUCLEOTIDE SEQUENCE</scope>
    <source>
        <tissue evidence="11">Muscle</tissue>
    </source>
</reference>
<feature type="transmembrane region" description="Helical" evidence="9">
    <location>
        <begin position="501"/>
        <end position="524"/>
    </location>
</feature>
<evidence type="ECO:0000256" key="3">
    <source>
        <dbReference type="ARBA" id="ARBA00022692"/>
    </source>
</evidence>
<dbReference type="CDD" id="cd00637">
    <property type="entry name" value="7tm_classA_rhodopsin-like"/>
    <property type="match status" value="2"/>
</dbReference>
<protein>
    <recommendedName>
        <fullName evidence="10">G-protein coupled receptors family 1 profile domain-containing protein</fullName>
    </recommendedName>
</protein>
<dbReference type="InterPro" id="IPR017452">
    <property type="entry name" value="GPCR_Rhodpsn_7TM"/>
</dbReference>
<feature type="transmembrane region" description="Helical" evidence="9">
    <location>
        <begin position="93"/>
        <end position="113"/>
    </location>
</feature>
<keyword evidence="4 9" id="KW-1133">Transmembrane helix</keyword>
<dbReference type="Pfam" id="PF00001">
    <property type="entry name" value="7tm_1"/>
    <property type="match status" value="2"/>
</dbReference>
<evidence type="ECO:0000256" key="1">
    <source>
        <dbReference type="ARBA" id="ARBA00004651"/>
    </source>
</evidence>
<dbReference type="GO" id="GO:0004930">
    <property type="term" value="F:G protein-coupled receptor activity"/>
    <property type="evidence" value="ECO:0007669"/>
    <property type="project" value="UniProtKB-KW"/>
</dbReference>
<feature type="transmembrane region" description="Helical" evidence="9">
    <location>
        <begin position="351"/>
        <end position="372"/>
    </location>
</feature>
<feature type="transmembrane region" description="Helical" evidence="9">
    <location>
        <begin position="162"/>
        <end position="188"/>
    </location>
</feature>
<keyword evidence="12" id="KW-1185">Reference proteome</keyword>
<feature type="transmembrane region" description="Helical" evidence="9">
    <location>
        <begin position="384"/>
        <end position="403"/>
    </location>
</feature>
<dbReference type="PROSITE" id="PS50262">
    <property type="entry name" value="G_PROTEIN_RECEP_F1_2"/>
    <property type="match status" value="2"/>
</dbReference>
<evidence type="ECO:0000256" key="8">
    <source>
        <dbReference type="ARBA" id="ARBA00023224"/>
    </source>
</evidence>
<dbReference type="Gene3D" id="1.20.1070.10">
    <property type="entry name" value="Rhodopsin 7-helix transmembrane proteins"/>
    <property type="match status" value="2"/>
</dbReference>
<dbReference type="InterPro" id="IPR000276">
    <property type="entry name" value="GPCR_Rhodpsn"/>
</dbReference>
<feature type="transmembrane region" description="Helical" evidence="9">
    <location>
        <begin position="22"/>
        <end position="46"/>
    </location>
</feature>
<evidence type="ECO:0000256" key="5">
    <source>
        <dbReference type="ARBA" id="ARBA00023040"/>
    </source>
</evidence>
<feature type="transmembrane region" description="Helical" evidence="9">
    <location>
        <begin position="544"/>
        <end position="569"/>
    </location>
</feature>
<dbReference type="Proteomes" id="UP001059041">
    <property type="component" value="Linkage Group LG3"/>
</dbReference>
<feature type="transmembrane region" description="Helical" evidence="9">
    <location>
        <begin position="209"/>
        <end position="233"/>
    </location>
</feature>
<keyword evidence="5" id="KW-0297">G-protein coupled receptor</keyword>
<evidence type="ECO:0000313" key="11">
    <source>
        <dbReference type="EMBL" id="KAI7812304.1"/>
    </source>
</evidence>
<keyword evidence="6 9" id="KW-0472">Membrane</keyword>
<dbReference type="PANTHER" id="PTHR22750">
    <property type="entry name" value="G-PROTEIN COUPLED RECEPTOR"/>
    <property type="match status" value="1"/>
</dbReference>